<reference evidence="2 3" key="1">
    <citation type="submission" date="2021-05" db="EMBL/GenBank/DDBJ databases">
        <title>Complete genome of Nocardioides aquaticus KCTC 9944T isolated from meromictic and hypersaline Ekho Lake, Antarctica.</title>
        <authorList>
            <person name="Hwang K."/>
            <person name="Kim K.M."/>
            <person name="Choe H."/>
        </authorList>
    </citation>
    <scope>NUCLEOTIDE SEQUENCE [LARGE SCALE GENOMIC DNA]</scope>
    <source>
        <strain evidence="2 3">KCTC 9944</strain>
    </source>
</reference>
<dbReference type="InterPro" id="IPR000600">
    <property type="entry name" value="ROK"/>
</dbReference>
<name>A0ABX8EE65_9ACTN</name>
<keyword evidence="3" id="KW-1185">Reference proteome</keyword>
<sequence>MAVDAAPRRTGTGTNQEGVRRHNLATMLRQVHLGGPTSRAELTAAMGLNRSTIGGLVTELTSLGLVTVGSAPAGPGGARGAGRPSPRVALAEAGPYVVAVDLGVDQVVVARVGLGGVVHERVRGPVDPDAEAWQVGAGIAALVRRVVRGAPAGAPLAGIGMSVPGLVRRSDGLVRLAPNLGWVDVSPGSIILAALGVDVPVSLANDADLGALAEHGRGVGVGIDDLIFVSGNVGVGAGVVAGGQRLEGSGGYAGEVGHMVFDPEGRDCHCGSRGCFETEVGAHAIAEAIGCPVDAVGSLGDVLDGYATPPPALHRIGHQLGEGLSGIVNAFNPQVVVLGGYFRALHRLVPGDIAAGVHARTLPAPLESLVLSQPGLGADSILLGAAEMALEPLLADPVAGLQASLAEASSRLAG</sequence>
<comment type="similarity">
    <text evidence="1">Belongs to the ROK (NagC/XylR) family.</text>
</comment>
<protein>
    <submittedName>
        <fullName evidence="2">N-acetylglucosamine repressor</fullName>
    </submittedName>
</protein>
<dbReference type="PANTHER" id="PTHR18964:SF149">
    <property type="entry name" value="BIFUNCTIONAL UDP-N-ACETYLGLUCOSAMINE 2-EPIMERASE_N-ACETYLMANNOSAMINE KINASE"/>
    <property type="match status" value="1"/>
</dbReference>
<organism evidence="2 3">
    <name type="scientific">Nocardioides aquaticus</name>
    <dbReference type="NCBI Taxonomy" id="160826"/>
    <lineage>
        <taxon>Bacteria</taxon>
        <taxon>Bacillati</taxon>
        <taxon>Actinomycetota</taxon>
        <taxon>Actinomycetes</taxon>
        <taxon>Propionibacteriales</taxon>
        <taxon>Nocardioidaceae</taxon>
        <taxon>Nocardioides</taxon>
    </lineage>
</organism>
<dbReference type="Pfam" id="PF00480">
    <property type="entry name" value="ROK"/>
    <property type="match status" value="1"/>
</dbReference>
<evidence type="ECO:0000256" key="1">
    <source>
        <dbReference type="ARBA" id="ARBA00006479"/>
    </source>
</evidence>
<proteinExistence type="inferred from homology"/>
<dbReference type="Proteomes" id="UP000679307">
    <property type="component" value="Chromosome"/>
</dbReference>
<gene>
    <name evidence="2" type="primary">nagC_3</name>
    <name evidence="2" type="ORF">ENKNEFLB_01156</name>
</gene>
<dbReference type="PANTHER" id="PTHR18964">
    <property type="entry name" value="ROK (REPRESSOR, ORF, KINASE) FAMILY"/>
    <property type="match status" value="1"/>
</dbReference>
<evidence type="ECO:0000313" key="2">
    <source>
        <dbReference type="EMBL" id="QVT78778.1"/>
    </source>
</evidence>
<evidence type="ECO:0000313" key="3">
    <source>
        <dbReference type="Proteomes" id="UP000679307"/>
    </source>
</evidence>
<accession>A0ABX8EE65</accession>
<dbReference type="EMBL" id="CP075371">
    <property type="protein sequence ID" value="QVT78778.1"/>
    <property type="molecule type" value="Genomic_DNA"/>
</dbReference>